<evidence type="ECO:0000313" key="7">
    <source>
        <dbReference type="Proteomes" id="UP000674234"/>
    </source>
</evidence>
<keyword evidence="7" id="KW-1185">Reference proteome</keyword>
<keyword evidence="3 5" id="KW-1133">Transmembrane helix</keyword>
<comment type="subcellular location">
    <subcellularLocation>
        <location evidence="5">Cell membrane</location>
        <topology evidence="5">Multi-pass membrane protein</topology>
    </subcellularLocation>
    <subcellularLocation>
        <location evidence="1">Membrane</location>
        <topology evidence="1">Multi-pass membrane protein</topology>
    </subcellularLocation>
</comment>
<keyword evidence="5" id="KW-1003">Cell membrane</keyword>
<dbReference type="GO" id="GO:0005886">
    <property type="term" value="C:plasma membrane"/>
    <property type="evidence" value="ECO:0007669"/>
    <property type="project" value="UniProtKB-SubCell"/>
</dbReference>
<reference evidence="6" key="1">
    <citation type="submission" date="2021-02" db="EMBL/GenBank/DDBJ databases">
        <title>Draft genome sequence of Microbispora sp. RL4-1S isolated from rice leaves in Thailand.</title>
        <authorList>
            <person name="Muangham S."/>
            <person name="Duangmal K."/>
        </authorList>
    </citation>
    <scope>NUCLEOTIDE SEQUENCE</scope>
    <source>
        <strain evidence="6">RL4-1S</strain>
    </source>
</reference>
<evidence type="ECO:0000256" key="2">
    <source>
        <dbReference type="ARBA" id="ARBA00022692"/>
    </source>
</evidence>
<sequence>MPLTTPRAIPPATFPAIPPVTPPAPPDARPAGCGWVVAVFVESLGLIGAGILAGVAGTVVSVASLVSYPALLAFGLPPLTANVTNTVALLFTGLGAAAGSRPELAGQARLVGRLGLVTAAGGATGAVLLLVTPSEAFGAIAPWLIGAASLLLLRPLRLGRPGLGGGAGGGLAGDIGGGMGFALRAALFLTAVYLGYFGAAGGILMFAVLTAVLDQVPARVNAVKNVVTAAANGVAAVELALFGPVRWSAAVPLAVGFLVGGWVGPAVARRLPGASLRVLAAVCGAALAIKLGIDAYGG</sequence>
<proteinExistence type="inferred from homology"/>
<evidence type="ECO:0000256" key="4">
    <source>
        <dbReference type="ARBA" id="ARBA00023136"/>
    </source>
</evidence>
<feature type="transmembrane region" description="Helical" evidence="5">
    <location>
        <begin position="110"/>
        <end position="130"/>
    </location>
</feature>
<keyword evidence="2 5" id="KW-0812">Transmembrane</keyword>
<dbReference type="EMBL" id="JAFCNB010000004">
    <property type="protein sequence ID" value="MBP2704041.1"/>
    <property type="molecule type" value="Genomic_DNA"/>
</dbReference>
<comment type="caution">
    <text evidence="6">The sequence shown here is derived from an EMBL/GenBank/DDBJ whole genome shotgun (WGS) entry which is preliminary data.</text>
</comment>
<dbReference type="Pfam" id="PF01925">
    <property type="entry name" value="TauE"/>
    <property type="match status" value="1"/>
</dbReference>
<feature type="transmembrane region" description="Helical" evidence="5">
    <location>
        <begin position="136"/>
        <end position="153"/>
    </location>
</feature>
<feature type="transmembrane region" description="Helical" evidence="5">
    <location>
        <begin position="193"/>
        <end position="213"/>
    </location>
</feature>
<evidence type="ECO:0000313" key="6">
    <source>
        <dbReference type="EMBL" id="MBP2704041.1"/>
    </source>
</evidence>
<accession>A0A940WEL2</accession>
<dbReference type="Proteomes" id="UP000674234">
    <property type="component" value="Unassembled WGS sequence"/>
</dbReference>
<feature type="transmembrane region" description="Helical" evidence="5">
    <location>
        <begin position="225"/>
        <end position="243"/>
    </location>
</feature>
<feature type="transmembrane region" description="Helical" evidence="5">
    <location>
        <begin position="165"/>
        <end position="187"/>
    </location>
</feature>
<evidence type="ECO:0000256" key="3">
    <source>
        <dbReference type="ARBA" id="ARBA00022989"/>
    </source>
</evidence>
<name>A0A940WEL2_9ACTN</name>
<dbReference type="AlphaFoldDB" id="A0A940WEL2"/>
<feature type="transmembrane region" description="Helical" evidence="5">
    <location>
        <begin position="274"/>
        <end position="293"/>
    </location>
</feature>
<feature type="transmembrane region" description="Helical" evidence="5">
    <location>
        <begin position="79"/>
        <end position="98"/>
    </location>
</feature>
<evidence type="ECO:0000256" key="1">
    <source>
        <dbReference type="ARBA" id="ARBA00004141"/>
    </source>
</evidence>
<feature type="transmembrane region" description="Helical" evidence="5">
    <location>
        <begin position="44"/>
        <end position="67"/>
    </location>
</feature>
<feature type="transmembrane region" description="Helical" evidence="5">
    <location>
        <begin position="249"/>
        <end position="267"/>
    </location>
</feature>
<comment type="similarity">
    <text evidence="5">Belongs to the 4-toluene sulfonate uptake permease (TSUP) (TC 2.A.102) family.</text>
</comment>
<keyword evidence="4 5" id="KW-0472">Membrane</keyword>
<dbReference type="InterPro" id="IPR002781">
    <property type="entry name" value="TM_pro_TauE-like"/>
</dbReference>
<protein>
    <recommendedName>
        <fullName evidence="5">Probable membrane transporter protein</fullName>
    </recommendedName>
</protein>
<organism evidence="6 7">
    <name type="scientific">Microbispora oryzae</name>
    <dbReference type="NCBI Taxonomy" id="2806554"/>
    <lineage>
        <taxon>Bacteria</taxon>
        <taxon>Bacillati</taxon>
        <taxon>Actinomycetota</taxon>
        <taxon>Actinomycetes</taxon>
        <taxon>Streptosporangiales</taxon>
        <taxon>Streptosporangiaceae</taxon>
        <taxon>Microbispora</taxon>
    </lineage>
</organism>
<gene>
    <name evidence="6" type="ORF">JOL79_09495</name>
</gene>
<evidence type="ECO:0000256" key="5">
    <source>
        <dbReference type="RuleBase" id="RU363041"/>
    </source>
</evidence>